<dbReference type="Gene3D" id="1.10.1270.10">
    <property type="entry name" value="TrpR-like"/>
    <property type="match status" value="1"/>
</dbReference>
<dbReference type="GO" id="GO:0003700">
    <property type="term" value="F:DNA-binding transcription factor activity"/>
    <property type="evidence" value="ECO:0007669"/>
    <property type="project" value="InterPro"/>
</dbReference>
<evidence type="ECO:0000313" key="1">
    <source>
        <dbReference type="EMBL" id="HIY80450.1"/>
    </source>
</evidence>
<sequence>MAEFGGVGETERRRLLEALCSLESVDEASALLSDLCTPREIEDLSQRLEVATMLAAGASYVDVSHSTGASSTTVSRVSKCLNGTAGGYRLVLSRLDGGRA</sequence>
<dbReference type="InterPro" id="IPR000831">
    <property type="entry name" value="Trp_repress"/>
</dbReference>
<dbReference type="InterPro" id="IPR013368">
    <property type="entry name" value="YecD_YerC"/>
</dbReference>
<evidence type="ECO:0008006" key="3">
    <source>
        <dbReference type="Google" id="ProtNLM"/>
    </source>
</evidence>
<dbReference type="AlphaFoldDB" id="A0A9D1ZBQ0"/>
<dbReference type="Pfam" id="PF01371">
    <property type="entry name" value="Trp_repressor"/>
    <property type="match status" value="1"/>
</dbReference>
<dbReference type="EMBL" id="DXCP01000060">
    <property type="protein sequence ID" value="HIY80450.1"/>
    <property type="molecule type" value="Genomic_DNA"/>
</dbReference>
<dbReference type="InterPro" id="IPR010921">
    <property type="entry name" value="Trp_repressor/repl_initiator"/>
</dbReference>
<name>A0A9D1ZBQ0_9ACTN</name>
<reference evidence="1" key="1">
    <citation type="journal article" date="2021" name="PeerJ">
        <title>Extensive microbial diversity within the chicken gut microbiome revealed by metagenomics and culture.</title>
        <authorList>
            <person name="Gilroy R."/>
            <person name="Ravi A."/>
            <person name="Getino M."/>
            <person name="Pursley I."/>
            <person name="Horton D.L."/>
            <person name="Alikhan N.F."/>
            <person name="Baker D."/>
            <person name="Gharbi K."/>
            <person name="Hall N."/>
            <person name="Watson M."/>
            <person name="Adriaenssens E.M."/>
            <person name="Foster-Nyarko E."/>
            <person name="Jarju S."/>
            <person name="Secka A."/>
            <person name="Antonio M."/>
            <person name="Oren A."/>
            <person name="Chaudhuri R.R."/>
            <person name="La Ragione R."/>
            <person name="Hildebrand F."/>
            <person name="Pallen M.J."/>
        </authorList>
    </citation>
    <scope>NUCLEOTIDE SEQUENCE</scope>
    <source>
        <strain evidence="1">ChiHjej10B9-743</strain>
    </source>
</reference>
<dbReference type="GO" id="GO:0043565">
    <property type="term" value="F:sequence-specific DNA binding"/>
    <property type="evidence" value="ECO:0007669"/>
    <property type="project" value="InterPro"/>
</dbReference>
<organism evidence="1 2">
    <name type="scientific">Candidatus Olsenella excrementavium</name>
    <dbReference type="NCBI Taxonomy" id="2838709"/>
    <lineage>
        <taxon>Bacteria</taxon>
        <taxon>Bacillati</taxon>
        <taxon>Actinomycetota</taxon>
        <taxon>Coriobacteriia</taxon>
        <taxon>Coriobacteriales</taxon>
        <taxon>Atopobiaceae</taxon>
        <taxon>Olsenella</taxon>
    </lineage>
</organism>
<accession>A0A9D1ZBQ0</accession>
<dbReference type="PANTHER" id="PTHR40080">
    <property type="entry name" value="LMO1763 PROTEIN"/>
    <property type="match status" value="1"/>
</dbReference>
<evidence type="ECO:0000313" key="2">
    <source>
        <dbReference type="Proteomes" id="UP000824133"/>
    </source>
</evidence>
<dbReference type="SUPFAM" id="SSF48295">
    <property type="entry name" value="TrpR-like"/>
    <property type="match status" value="1"/>
</dbReference>
<gene>
    <name evidence="1" type="ORF">IAA42_08475</name>
</gene>
<dbReference type="PIRSF" id="PIRSF012508">
    <property type="entry name" value="YerC"/>
    <property type="match status" value="1"/>
</dbReference>
<reference evidence="1" key="2">
    <citation type="submission" date="2021-04" db="EMBL/GenBank/DDBJ databases">
        <authorList>
            <person name="Gilroy R."/>
        </authorList>
    </citation>
    <scope>NUCLEOTIDE SEQUENCE</scope>
    <source>
        <strain evidence="1">ChiHjej10B9-743</strain>
    </source>
</reference>
<proteinExistence type="predicted"/>
<dbReference type="PANTHER" id="PTHR40080:SF1">
    <property type="entry name" value="TRPR-LIKE PROTEIN YERC_YECD"/>
    <property type="match status" value="1"/>
</dbReference>
<dbReference type="NCBIfam" id="TIGR02531">
    <property type="entry name" value="yecD_yerC"/>
    <property type="match status" value="1"/>
</dbReference>
<dbReference type="InterPro" id="IPR038116">
    <property type="entry name" value="TrpR-like_sf"/>
</dbReference>
<protein>
    <recommendedName>
        <fullName evidence="3">TrpR YerC/YecD</fullName>
    </recommendedName>
</protein>
<dbReference type="Proteomes" id="UP000824133">
    <property type="component" value="Unassembled WGS sequence"/>
</dbReference>
<comment type="caution">
    <text evidence="1">The sequence shown here is derived from an EMBL/GenBank/DDBJ whole genome shotgun (WGS) entry which is preliminary data.</text>
</comment>